<evidence type="ECO:0000256" key="3">
    <source>
        <dbReference type="SAM" id="SignalP"/>
    </source>
</evidence>
<keyword evidence="1" id="KW-0245">EGF-like domain</keyword>
<feature type="signal peptide" evidence="3">
    <location>
        <begin position="1"/>
        <end position="19"/>
    </location>
</feature>
<dbReference type="InterPro" id="IPR000742">
    <property type="entry name" value="EGF"/>
</dbReference>
<keyword evidence="2" id="KW-1133">Transmembrane helix</keyword>
<dbReference type="SUPFAM" id="SSF49785">
    <property type="entry name" value="Galactose-binding domain-like"/>
    <property type="match status" value="1"/>
</dbReference>
<dbReference type="AlphaFoldDB" id="A0A8W8P386"/>
<dbReference type="EnsemblMetazoa" id="G9740.1">
    <property type="protein sequence ID" value="G9740.1:cds"/>
    <property type="gene ID" value="G9740"/>
</dbReference>
<dbReference type="InterPro" id="IPR009030">
    <property type="entry name" value="Growth_fac_rcpt_cys_sf"/>
</dbReference>
<keyword evidence="2" id="KW-0812">Transmembrane</keyword>
<evidence type="ECO:0000256" key="1">
    <source>
        <dbReference type="ARBA" id="ARBA00022536"/>
    </source>
</evidence>
<dbReference type="Gene3D" id="2.170.300.10">
    <property type="entry name" value="Tie2 ligand-binding domain superfamily"/>
    <property type="match status" value="1"/>
</dbReference>
<name>A0A8W8P386_MAGGI</name>
<evidence type="ECO:0000313" key="5">
    <source>
        <dbReference type="EnsemblMetazoa" id="G9740.1:cds"/>
    </source>
</evidence>
<protein>
    <recommendedName>
        <fullName evidence="4">EGF-like domain-containing protein</fullName>
    </recommendedName>
</protein>
<feature type="domain" description="EGF-like" evidence="4">
    <location>
        <begin position="179"/>
        <end position="209"/>
    </location>
</feature>
<dbReference type="Pfam" id="PF22633">
    <property type="entry name" value="F5_F8_type_C_2"/>
    <property type="match status" value="1"/>
</dbReference>
<dbReference type="Gene3D" id="2.60.120.260">
    <property type="entry name" value="Galactose-binding domain-like"/>
    <property type="match status" value="1"/>
</dbReference>
<dbReference type="InterPro" id="IPR042635">
    <property type="entry name" value="MEGF10/SREC1/2-like"/>
</dbReference>
<feature type="chain" id="PRO_5036496383" description="EGF-like domain-containing protein" evidence="3">
    <location>
        <begin position="20"/>
        <end position="359"/>
    </location>
</feature>
<dbReference type="InterPro" id="IPR008979">
    <property type="entry name" value="Galactose-bd-like_sf"/>
</dbReference>
<keyword evidence="6" id="KW-1185">Reference proteome</keyword>
<sequence>MKFVFICVTFFALCQISHQYVNLALGKHASISSRAHFWSRPELANDGDGGQVDTKCTQTVGNDTEAWWQVDLQGASILSVQITYADNSADTMAGFSVYVSDNSTHFRKGHLCFHHNASSLPALILEFQCRVHGRYFTFYNERRQDVKYPEAYSTYAIVELCEVEILGCERDEGGFTCLPCSASCKGGACDIETSDCLQCHAGYRGPDCTQECQNSTYGSNCSGRCGHCANDLTCEHVNGTCADGCQTGWLEPFCNSTCPVGYYGSTCDNPCSDKCKSPGQCDSVTGYCVGGCMDGWSGSLCTQQTNPSAVAVEEDTYTTEIVVGVIVGVLVLVIAIVVIVVFIRYIQRSDSRIIAHQKK</sequence>
<dbReference type="Proteomes" id="UP000005408">
    <property type="component" value="Unassembled WGS sequence"/>
</dbReference>
<feature type="domain" description="EGF-like" evidence="4">
    <location>
        <begin position="227"/>
        <end position="268"/>
    </location>
</feature>
<evidence type="ECO:0000256" key="2">
    <source>
        <dbReference type="SAM" id="Phobius"/>
    </source>
</evidence>
<keyword evidence="3" id="KW-0732">Signal</keyword>
<dbReference type="GO" id="GO:0005044">
    <property type="term" value="F:scavenger receptor activity"/>
    <property type="evidence" value="ECO:0007669"/>
    <property type="project" value="InterPro"/>
</dbReference>
<accession>A0A8W8P386</accession>
<evidence type="ECO:0000259" key="4">
    <source>
        <dbReference type="SMART" id="SM00181"/>
    </source>
</evidence>
<dbReference type="PANTHER" id="PTHR24043:SF8">
    <property type="entry name" value="EGF-LIKE DOMAIN-CONTAINING PROTEIN"/>
    <property type="match status" value="1"/>
</dbReference>
<reference evidence="5" key="1">
    <citation type="submission" date="2022-08" db="UniProtKB">
        <authorList>
            <consortium name="EnsemblMetazoa"/>
        </authorList>
    </citation>
    <scope>IDENTIFICATION</scope>
    <source>
        <strain evidence="5">05x7-T-G4-1.051#20</strain>
    </source>
</reference>
<evidence type="ECO:0000313" key="6">
    <source>
        <dbReference type="Proteomes" id="UP000005408"/>
    </source>
</evidence>
<feature type="transmembrane region" description="Helical" evidence="2">
    <location>
        <begin position="321"/>
        <end position="343"/>
    </location>
</feature>
<proteinExistence type="predicted"/>
<feature type="domain" description="EGF-like" evidence="4">
    <location>
        <begin position="270"/>
        <end position="302"/>
    </location>
</feature>
<dbReference type="SMART" id="SM00181">
    <property type="entry name" value="EGF"/>
    <property type="match status" value="3"/>
</dbReference>
<dbReference type="SUPFAM" id="SSF57184">
    <property type="entry name" value="Growth factor receptor domain"/>
    <property type="match status" value="1"/>
</dbReference>
<keyword evidence="2" id="KW-0472">Membrane</keyword>
<organism evidence="5 6">
    <name type="scientific">Magallana gigas</name>
    <name type="common">Pacific oyster</name>
    <name type="synonym">Crassostrea gigas</name>
    <dbReference type="NCBI Taxonomy" id="29159"/>
    <lineage>
        <taxon>Eukaryota</taxon>
        <taxon>Metazoa</taxon>
        <taxon>Spiralia</taxon>
        <taxon>Lophotrochozoa</taxon>
        <taxon>Mollusca</taxon>
        <taxon>Bivalvia</taxon>
        <taxon>Autobranchia</taxon>
        <taxon>Pteriomorphia</taxon>
        <taxon>Ostreida</taxon>
        <taxon>Ostreoidea</taxon>
        <taxon>Ostreidae</taxon>
        <taxon>Magallana</taxon>
    </lineage>
</organism>
<dbReference type="PANTHER" id="PTHR24043">
    <property type="entry name" value="SCAVENGER RECEPTOR CLASS F"/>
    <property type="match status" value="1"/>
</dbReference>